<evidence type="ECO:0000256" key="2">
    <source>
        <dbReference type="SAM" id="Phobius"/>
    </source>
</evidence>
<dbReference type="AlphaFoldDB" id="A0A0D7AW74"/>
<dbReference type="EMBL" id="KN880823">
    <property type="protein sequence ID" value="KIY62109.1"/>
    <property type="molecule type" value="Genomic_DNA"/>
</dbReference>
<keyword evidence="4" id="KW-1185">Reference proteome</keyword>
<evidence type="ECO:0000256" key="1">
    <source>
        <dbReference type="SAM" id="MobiDB-lite"/>
    </source>
</evidence>
<gene>
    <name evidence="3" type="ORF">CYLTODRAFT_447388</name>
</gene>
<reference evidence="3 4" key="1">
    <citation type="journal article" date="2015" name="Fungal Genet. Biol.">
        <title>Evolution of novel wood decay mechanisms in Agaricales revealed by the genome sequences of Fistulina hepatica and Cylindrobasidium torrendii.</title>
        <authorList>
            <person name="Floudas D."/>
            <person name="Held B.W."/>
            <person name="Riley R."/>
            <person name="Nagy L.G."/>
            <person name="Koehler G."/>
            <person name="Ransdell A.S."/>
            <person name="Younus H."/>
            <person name="Chow J."/>
            <person name="Chiniquy J."/>
            <person name="Lipzen A."/>
            <person name="Tritt A."/>
            <person name="Sun H."/>
            <person name="Haridas S."/>
            <person name="LaButti K."/>
            <person name="Ohm R.A."/>
            <person name="Kues U."/>
            <person name="Blanchette R.A."/>
            <person name="Grigoriev I.V."/>
            <person name="Minto R.E."/>
            <person name="Hibbett D.S."/>
        </authorList>
    </citation>
    <scope>NUCLEOTIDE SEQUENCE [LARGE SCALE GENOMIC DNA]</scope>
    <source>
        <strain evidence="3 4">FP15055 ss-10</strain>
    </source>
</reference>
<feature type="region of interest" description="Disordered" evidence="1">
    <location>
        <begin position="396"/>
        <end position="417"/>
    </location>
</feature>
<proteinExistence type="predicted"/>
<keyword evidence="2" id="KW-0472">Membrane</keyword>
<name>A0A0D7AW74_9AGAR</name>
<organism evidence="3 4">
    <name type="scientific">Cylindrobasidium torrendii FP15055 ss-10</name>
    <dbReference type="NCBI Taxonomy" id="1314674"/>
    <lineage>
        <taxon>Eukaryota</taxon>
        <taxon>Fungi</taxon>
        <taxon>Dikarya</taxon>
        <taxon>Basidiomycota</taxon>
        <taxon>Agaricomycotina</taxon>
        <taxon>Agaricomycetes</taxon>
        <taxon>Agaricomycetidae</taxon>
        <taxon>Agaricales</taxon>
        <taxon>Marasmiineae</taxon>
        <taxon>Physalacriaceae</taxon>
        <taxon>Cylindrobasidium</taxon>
    </lineage>
</organism>
<dbReference type="Proteomes" id="UP000054007">
    <property type="component" value="Unassembled WGS sequence"/>
</dbReference>
<accession>A0A0D7AW74</accession>
<protein>
    <submittedName>
        <fullName evidence="3">Uncharacterized protein</fullName>
    </submittedName>
</protein>
<keyword evidence="2" id="KW-0812">Transmembrane</keyword>
<evidence type="ECO:0000313" key="4">
    <source>
        <dbReference type="Proteomes" id="UP000054007"/>
    </source>
</evidence>
<feature type="region of interest" description="Disordered" evidence="1">
    <location>
        <begin position="1"/>
        <end position="23"/>
    </location>
</feature>
<sequence length="417" mass="45966">MRPTRGRRASSSSADHPNHVLAPAAPTSVVAPPLNRAQHAPFKHFFSLSSSTLLSPTIFTMLTSLLSYLPRFLRPRCLSCSNPDPSYSRAHDCDDLPIPKQRVEAVVTDSRWQGNPTQWLREIVTQGASRARLEACSVVAVRHYRSADGFSPAEEFVVCIIDSRHEKARRDKRAVLVQCFVQPLQRSTGLDLKSRGTIKRQAKRAEDAVRITVATEKKLKEAGKVLKSADLVQELTIPPGSLNVVQLSAYIDSLTTLCKPYTHLGHIQMWHAAALVRVLQKLTCVCGTLKYGKRAEDAGRKGGIRLVSKDGNLSLPKDGSVEIALRQKPEPPLALAAMIAEIKNDCDHLANAEPLPGALRSTYEAHLKVAWTEIDHAQSMSAETLQIPNWDDEGKTRTKAKYTVPGRKPSHAGARCY</sequence>
<evidence type="ECO:0000313" key="3">
    <source>
        <dbReference type="EMBL" id="KIY62109.1"/>
    </source>
</evidence>
<feature type="transmembrane region" description="Helical" evidence="2">
    <location>
        <begin position="45"/>
        <end position="69"/>
    </location>
</feature>
<keyword evidence="2" id="KW-1133">Transmembrane helix</keyword>